<dbReference type="Pfam" id="PF26639">
    <property type="entry name" value="Het-6_barrel"/>
    <property type="match status" value="1"/>
</dbReference>
<dbReference type="EMBL" id="JAULSU010000004">
    <property type="protein sequence ID" value="KAK0620984.1"/>
    <property type="molecule type" value="Genomic_DNA"/>
</dbReference>
<dbReference type="PANTHER" id="PTHR24148">
    <property type="entry name" value="ANKYRIN REPEAT DOMAIN-CONTAINING PROTEIN 39 HOMOLOG-RELATED"/>
    <property type="match status" value="1"/>
</dbReference>
<reference evidence="2" key="1">
    <citation type="submission" date="2023-06" db="EMBL/GenBank/DDBJ databases">
        <title>Genome-scale phylogeny and comparative genomics of the fungal order Sordariales.</title>
        <authorList>
            <consortium name="Lawrence Berkeley National Laboratory"/>
            <person name="Hensen N."/>
            <person name="Bonometti L."/>
            <person name="Westerberg I."/>
            <person name="Brannstrom I.O."/>
            <person name="Guillou S."/>
            <person name="Cros-Aarteil S."/>
            <person name="Calhoun S."/>
            <person name="Haridas S."/>
            <person name="Kuo A."/>
            <person name="Mondo S."/>
            <person name="Pangilinan J."/>
            <person name="Riley R."/>
            <person name="Labutti K."/>
            <person name="Andreopoulos B."/>
            <person name="Lipzen A."/>
            <person name="Chen C."/>
            <person name="Yanf M."/>
            <person name="Daum C."/>
            <person name="Ng V."/>
            <person name="Clum A."/>
            <person name="Steindorff A."/>
            <person name="Ohm R."/>
            <person name="Martin F."/>
            <person name="Silar P."/>
            <person name="Natvig D."/>
            <person name="Lalanne C."/>
            <person name="Gautier V."/>
            <person name="Ament-Velasquez S.L."/>
            <person name="Kruys A."/>
            <person name="Hutchinson M.I."/>
            <person name="Powell A.J."/>
            <person name="Barry K."/>
            <person name="Miller A.N."/>
            <person name="Grigoriev I.V."/>
            <person name="Debuchy R."/>
            <person name="Gladieux P."/>
            <person name="Thoren M.H."/>
            <person name="Johannesson H."/>
        </authorList>
    </citation>
    <scope>NUCLEOTIDE SEQUENCE</scope>
    <source>
        <strain evidence="2">CBS 606.72</strain>
    </source>
</reference>
<comment type="caution">
    <text evidence="2">The sequence shown here is derived from an EMBL/GenBank/DDBJ whole genome shotgun (WGS) entry which is preliminary data.</text>
</comment>
<evidence type="ECO:0000313" key="2">
    <source>
        <dbReference type="EMBL" id="KAK0620984.1"/>
    </source>
</evidence>
<dbReference type="AlphaFoldDB" id="A0AA39WSV5"/>
<dbReference type="Pfam" id="PF06985">
    <property type="entry name" value="HET"/>
    <property type="match status" value="1"/>
</dbReference>
<feature type="domain" description="Heterokaryon incompatibility" evidence="1">
    <location>
        <begin position="70"/>
        <end position="286"/>
    </location>
</feature>
<evidence type="ECO:0000313" key="3">
    <source>
        <dbReference type="Proteomes" id="UP001175000"/>
    </source>
</evidence>
<dbReference type="InterPro" id="IPR052895">
    <property type="entry name" value="HetReg/Transcr_Mod"/>
</dbReference>
<keyword evidence="3" id="KW-1185">Reference proteome</keyword>
<name>A0AA39WSV5_9PEZI</name>
<gene>
    <name evidence="2" type="ORF">B0T14DRAFT_567698</name>
</gene>
<dbReference type="Proteomes" id="UP001175000">
    <property type="component" value="Unassembled WGS sequence"/>
</dbReference>
<sequence>MKRLRPSQSLPALATDKTRAFSEPLSRYQYEPLKTTRSIRLLRLIGFSIEDNIIFGAMRDANLDEVRDKYLALSYTWGEAVDHQYYPVKGQKRLPKYPCTLIILEKPRDEYNDDIKTVRRFRQKVVSGSTTGTLSLTQNLSDFLQMSAADITRNQYEIWIDALCIDQRSSEEVAHQILLMRDIYSFAEQVCLWLGSTDDDNGESRDIANLKWLLDNALPKLIEAYHNRGQEFFNLCARIMPTSERFWEQELDLKPSDGVTWVELWVSYFRFFSSRQWFSRAWVIQEVVLAKLTAVIVGQVIVPWHTLHRLDRFVHMPRWGQTLSLHEPRFPRNFKTQLMGYMDEYTQLGRPVPTIPQTIHGREIPHWHATFSRALMAARLKTATVAKDKVLCILGLVQRDVAADEFKFILDQLGSLQASAQTLFTSCTKLLVEYGGLHMLSLVQNTYLQGVPNLPSWVIDWSVSTAWWPLFQDTKFRSTPPLQKGETGARFAEASLLVHGVRLDKVEAAHTLYHNINKDIGPSQRFNASDAAFYPLSSVTLAVISAIGPSYNGNIPIEDVLWHVLLLGPYGATQTDQQDANLSPQNKPVSFDTPIPKRSYLEYLAFHFAASGLPNIADRIKSAVTALEQHPETNPALISCMNTALDLRSKREQAGGGHFHPSPSAATFATQMIMKLKYRKIFTTEGKLAGVCSLSVEPGDEVWLLKGLAYPVVLRPREGKYLFMGDAYVYGVMYGEVDECGDWRRYEAIEVV</sequence>
<dbReference type="InterPro" id="IPR010730">
    <property type="entry name" value="HET"/>
</dbReference>
<organism evidence="2 3">
    <name type="scientific">Immersiella caudata</name>
    <dbReference type="NCBI Taxonomy" id="314043"/>
    <lineage>
        <taxon>Eukaryota</taxon>
        <taxon>Fungi</taxon>
        <taxon>Dikarya</taxon>
        <taxon>Ascomycota</taxon>
        <taxon>Pezizomycotina</taxon>
        <taxon>Sordariomycetes</taxon>
        <taxon>Sordariomycetidae</taxon>
        <taxon>Sordariales</taxon>
        <taxon>Lasiosphaeriaceae</taxon>
        <taxon>Immersiella</taxon>
    </lineage>
</organism>
<accession>A0AA39WSV5</accession>
<proteinExistence type="predicted"/>
<dbReference type="PANTHER" id="PTHR24148:SF73">
    <property type="entry name" value="HET DOMAIN PROTEIN (AFU_ORTHOLOGUE AFUA_8G01020)"/>
    <property type="match status" value="1"/>
</dbReference>
<protein>
    <submittedName>
        <fullName evidence="2">Heterokaryon incompatibility protein-domain-containing protein</fullName>
    </submittedName>
</protein>
<evidence type="ECO:0000259" key="1">
    <source>
        <dbReference type="Pfam" id="PF06985"/>
    </source>
</evidence>